<dbReference type="AlphaFoldDB" id="A0A0E9PBZ7"/>
<dbReference type="EMBL" id="GBXM01106800">
    <property type="protein sequence ID" value="JAH01777.1"/>
    <property type="molecule type" value="Transcribed_RNA"/>
</dbReference>
<evidence type="ECO:0000256" key="1">
    <source>
        <dbReference type="SAM" id="MobiDB-lite"/>
    </source>
</evidence>
<proteinExistence type="predicted"/>
<feature type="compositionally biased region" description="Polar residues" evidence="1">
    <location>
        <begin position="1"/>
        <end position="19"/>
    </location>
</feature>
<sequence>MPGKITSENSSVGHSSTCRSKLGSGAMRATLSITE</sequence>
<organism evidence="2">
    <name type="scientific">Anguilla anguilla</name>
    <name type="common">European freshwater eel</name>
    <name type="synonym">Muraena anguilla</name>
    <dbReference type="NCBI Taxonomy" id="7936"/>
    <lineage>
        <taxon>Eukaryota</taxon>
        <taxon>Metazoa</taxon>
        <taxon>Chordata</taxon>
        <taxon>Craniata</taxon>
        <taxon>Vertebrata</taxon>
        <taxon>Euteleostomi</taxon>
        <taxon>Actinopterygii</taxon>
        <taxon>Neopterygii</taxon>
        <taxon>Teleostei</taxon>
        <taxon>Anguilliformes</taxon>
        <taxon>Anguillidae</taxon>
        <taxon>Anguilla</taxon>
    </lineage>
</organism>
<evidence type="ECO:0000313" key="2">
    <source>
        <dbReference type="EMBL" id="JAH01777.1"/>
    </source>
</evidence>
<feature type="region of interest" description="Disordered" evidence="1">
    <location>
        <begin position="1"/>
        <end position="35"/>
    </location>
</feature>
<reference evidence="2" key="2">
    <citation type="journal article" date="2015" name="Fish Shellfish Immunol.">
        <title>Early steps in the European eel (Anguilla anguilla)-Vibrio vulnificus interaction in the gills: Role of the RtxA13 toxin.</title>
        <authorList>
            <person name="Callol A."/>
            <person name="Pajuelo D."/>
            <person name="Ebbesson L."/>
            <person name="Teles M."/>
            <person name="MacKenzie S."/>
            <person name="Amaro C."/>
        </authorList>
    </citation>
    <scope>NUCLEOTIDE SEQUENCE</scope>
</reference>
<reference evidence="2" key="1">
    <citation type="submission" date="2014-11" db="EMBL/GenBank/DDBJ databases">
        <authorList>
            <person name="Amaro Gonzalez C."/>
        </authorList>
    </citation>
    <scope>NUCLEOTIDE SEQUENCE</scope>
</reference>
<protein>
    <submittedName>
        <fullName evidence="2">Uncharacterized protein</fullName>
    </submittedName>
</protein>
<name>A0A0E9PBZ7_ANGAN</name>
<accession>A0A0E9PBZ7</accession>